<dbReference type="AlphaFoldDB" id="A0A1V3WKX1"/>
<accession>A0A1V3WKX1</accession>
<dbReference type="Pfam" id="PF02776">
    <property type="entry name" value="TPP_enzyme_N"/>
    <property type="match status" value="1"/>
</dbReference>
<organism evidence="2 3">
    <name type="scientific">Mycobacterium kansasii</name>
    <dbReference type="NCBI Taxonomy" id="1768"/>
    <lineage>
        <taxon>Bacteria</taxon>
        <taxon>Bacillati</taxon>
        <taxon>Actinomycetota</taxon>
        <taxon>Actinomycetes</taxon>
        <taxon>Mycobacteriales</taxon>
        <taxon>Mycobacteriaceae</taxon>
        <taxon>Mycobacterium</taxon>
    </lineage>
</organism>
<dbReference type="SUPFAM" id="SSF52518">
    <property type="entry name" value="Thiamin diphosphate-binding fold (THDP-binding)"/>
    <property type="match status" value="1"/>
</dbReference>
<evidence type="ECO:0000259" key="1">
    <source>
        <dbReference type="Pfam" id="PF02776"/>
    </source>
</evidence>
<evidence type="ECO:0000313" key="2">
    <source>
        <dbReference type="EMBL" id="OOK67575.1"/>
    </source>
</evidence>
<protein>
    <submittedName>
        <fullName evidence="2">Thiamine pyrophosphate enzyme, N-terminal TPP binding domain protein</fullName>
    </submittedName>
</protein>
<reference evidence="2 3" key="1">
    <citation type="submission" date="2017-02" db="EMBL/GenBank/DDBJ databases">
        <title>Complete genome sequences of Mycobacterium kansasii strains isolated from rhesus macaques.</title>
        <authorList>
            <person name="Panda A."/>
            <person name="Nagaraj S."/>
            <person name="Zhao X."/>
            <person name="Tettelin H."/>
            <person name="Detolla L.J."/>
        </authorList>
    </citation>
    <scope>NUCLEOTIDE SEQUENCE [LARGE SCALE GENOMIC DNA]</scope>
    <source>
        <strain evidence="2 3">11-3813</strain>
    </source>
</reference>
<comment type="caution">
    <text evidence="2">The sequence shown here is derived from an EMBL/GenBank/DDBJ whole genome shotgun (WGS) entry which is preliminary data.</text>
</comment>
<sequence>MPKTADFIVDRLRQWGIHRIFGYPGDGILSMLGALDRAGGDPN</sequence>
<feature type="domain" description="Thiamine pyrophosphate enzyme N-terminal TPP-binding" evidence="1">
    <location>
        <begin position="3"/>
        <end position="38"/>
    </location>
</feature>
<dbReference type="Gene3D" id="3.40.50.970">
    <property type="match status" value="1"/>
</dbReference>
<evidence type="ECO:0000313" key="3">
    <source>
        <dbReference type="Proteomes" id="UP000189229"/>
    </source>
</evidence>
<dbReference type="InterPro" id="IPR012001">
    <property type="entry name" value="Thiamin_PyroP_enz_TPP-bd_dom"/>
</dbReference>
<dbReference type="GO" id="GO:0030976">
    <property type="term" value="F:thiamine pyrophosphate binding"/>
    <property type="evidence" value="ECO:0007669"/>
    <property type="project" value="InterPro"/>
</dbReference>
<dbReference type="InterPro" id="IPR029061">
    <property type="entry name" value="THDP-binding"/>
</dbReference>
<dbReference type="Proteomes" id="UP000189229">
    <property type="component" value="Unassembled WGS sequence"/>
</dbReference>
<dbReference type="EMBL" id="MVBM01000008">
    <property type="protein sequence ID" value="OOK67575.1"/>
    <property type="molecule type" value="Genomic_DNA"/>
</dbReference>
<name>A0A1V3WKX1_MYCKA</name>
<gene>
    <name evidence="2" type="ORF">BZL30_7759</name>
</gene>
<proteinExistence type="predicted"/>
<dbReference type="GO" id="GO:0000287">
    <property type="term" value="F:magnesium ion binding"/>
    <property type="evidence" value="ECO:0007669"/>
    <property type="project" value="UniProtKB-ARBA"/>
</dbReference>